<evidence type="ECO:0000256" key="8">
    <source>
        <dbReference type="ARBA" id="ARBA00023250"/>
    </source>
</evidence>
<dbReference type="GO" id="GO:0005739">
    <property type="term" value="C:mitochondrion"/>
    <property type="evidence" value="ECO:0007669"/>
    <property type="project" value="UniProtKB-SubCell"/>
</dbReference>
<dbReference type="InterPro" id="IPR029866">
    <property type="entry name" value="StAR"/>
</dbReference>
<evidence type="ECO:0000313" key="12">
    <source>
        <dbReference type="EMBL" id="ROI83776.1"/>
    </source>
</evidence>
<dbReference type="GO" id="GO:0120020">
    <property type="term" value="F:cholesterol transfer activity"/>
    <property type="evidence" value="ECO:0007669"/>
    <property type="project" value="InterPro"/>
</dbReference>
<accession>A0A3N0XP13</accession>
<dbReference type="PANTHER" id="PTHR46489">
    <property type="entry name" value="STEROIDOGENIC ACUTE REGULATORY PROTEIN, MITOCHONDRIAL"/>
    <property type="match status" value="1"/>
</dbReference>
<dbReference type="PRINTS" id="PR00978">
    <property type="entry name" value="STARPROTEIN"/>
</dbReference>
<keyword evidence="4" id="KW-0813">Transport</keyword>
<evidence type="ECO:0000256" key="6">
    <source>
        <dbReference type="ARBA" id="ARBA00023121"/>
    </source>
</evidence>
<dbReference type="AlphaFoldDB" id="A0A3N0XP13"/>
<keyword evidence="8" id="KW-0755">Steroidogenesis</keyword>
<dbReference type="EMBL" id="RJVU01067364">
    <property type="protein sequence ID" value="ROI83776.1"/>
    <property type="molecule type" value="Genomic_DNA"/>
</dbReference>
<keyword evidence="6" id="KW-0446">Lipid-binding</keyword>
<protein>
    <recommendedName>
        <fullName evidence="9">START domain-containing protein 1</fullName>
    </recommendedName>
</protein>
<sequence>MESLSSALSFTGSIKLSHGLLLFAISAGANMLPAVVKLCCGISYPHLRSMAGLQRAALAAFGQEIAHLQSRGQISHPAWSPLRWTRHKESEKTDPAEQRTAALANEDVFYLRQGEEALNEALDIVESKDGWKLEMAETNGDVIYSKVLRGNRKVFRLEAELDASPEELHDILFVRLEEMHEWNPNIRRIRVLKHVGRNTMVTHEVSAETAGNLIGQRDFLSIRHSLKSESCVYLGGAATQLESLPPQQEFVRAEDGPTCIILQPLQDRPDRSHFIWLLNMDVKGWLPQSLVNKALPRAQVDFTKHLRRRLATQNPENRR</sequence>
<evidence type="ECO:0000256" key="5">
    <source>
        <dbReference type="ARBA" id="ARBA00023055"/>
    </source>
</evidence>
<evidence type="ECO:0000256" key="3">
    <source>
        <dbReference type="ARBA" id="ARBA00011279"/>
    </source>
</evidence>
<evidence type="ECO:0000259" key="11">
    <source>
        <dbReference type="PROSITE" id="PS50848"/>
    </source>
</evidence>
<dbReference type="GO" id="GO:0008203">
    <property type="term" value="P:cholesterol metabolic process"/>
    <property type="evidence" value="ECO:0007669"/>
    <property type="project" value="UniProtKB-UniPathway"/>
</dbReference>
<keyword evidence="5" id="KW-0445">Lipid transport</keyword>
<dbReference type="Pfam" id="PF01852">
    <property type="entry name" value="START"/>
    <property type="match status" value="1"/>
</dbReference>
<reference evidence="12 13" key="1">
    <citation type="submission" date="2018-10" db="EMBL/GenBank/DDBJ databases">
        <title>Genome assembly for a Yunnan-Guizhou Plateau 3E fish, Anabarilius grahami (Regan), and its evolutionary and genetic applications.</title>
        <authorList>
            <person name="Jiang W."/>
        </authorList>
    </citation>
    <scope>NUCLEOTIDE SEQUENCE [LARGE SCALE GENOMIC DNA]</scope>
    <source>
        <strain evidence="12">AG-KIZ</strain>
        <tissue evidence="12">Muscle</tissue>
    </source>
</reference>
<dbReference type="OrthoDB" id="74575at2759"/>
<evidence type="ECO:0000256" key="7">
    <source>
        <dbReference type="ARBA" id="ARBA00023128"/>
    </source>
</evidence>
<dbReference type="SUPFAM" id="SSF55961">
    <property type="entry name" value="Bet v1-like"/>
    <property type="match status" value="1"/>
</dbReference>
<dbReference type="SMART" id="SM00234">
    <property type="entry name" value="START"/>
    <property type="match status" value="1"/>
</dbReference>
<comment type="caution">
    <text evidence="12">The sequence shown here is derived from an EMBL/GenBank/DDBJ whole genome shotgun (WGS) entry which is preliminary data.</text>
</comment>
<feature type="domain" description="START" evidence="11">
    <location>
        <begin position="127"/>
        <end position="315"/>
    </location>
</feature>
<organism evidence="12 13">
    <name type="scientific">Anabarilius grahami</name>
    <name type="common">Kanglang fish</name>
    <name type="synonym">Barilius grahami</name>
    <dbReference type="NCBI Taxonomy" id="495550"/>
    <lineage>
        <taxon>Eukaryota</taxon>
        <taxon>Metazoa</taxon>
        <taxon>Chordata</taxon>
        <taxon>Craniata</taxon>
        <taxon>Vertebrata</taxon>
        <taxon>Euteleostomi</taxon>
        <taxon>Actinopterygii</taxon>
        <taxon>Neopterygii</taxon>
        <taxon>Teleostei</taxon>
        <taxon>Ostariophysi</taxon>
        <taxon>Cypriniformes</taxon>
        <taxon>Xenocyprididae</taxon>
        <taxon>Xenocypridinae</taxon>
        <taxon>Xenocypridinae incertae sedis</taxon>
        <taxon>Anabarilius</taxon>
    </lineage>
</organism>
<comment type="subunit">
    <text evidence="3">May interact with TSPO.</text>
</comment>
<keyword evidence="13" id="KW-1185">Reference proteome</keyword>
<dbReference type="GO" id="GO:0050810">
    <property type="term" value="P:regulation of steroid biosynthetic process"/>
    <property type="evidence" value="ECO:0007669"/>
    <property type="project" value="TreeGrafter"/>
</dbReference>
<evidence type="ECO:0000256" key="2">
    <source>
        <dbReference type="ARBA" id="ARBA00004731"/>
    </source>
</evidence>
<evidence type="ECO:0000256" key="1">
    <source>
        <dbReference type="ARBA" id="ARBA00004173"/>
    </source>
</evidence>
<comment type="catalytic activity">
    <reaction evidence="10">
        <text>cholesterol(in) = cholesterol(out)</text>
        <dbReference type="Rhea" id="RHEA:39747"/>
        <dbReference type="ChEBI" id="CHEBI:16113"/>
    </reaction>
</comment>
<evidence type="ECO:0000256" key="9">
    <source>
        <dbReference type="ARBA" id="ARBA00032620"/>
    </source>
</evidence>
<evidence type="ECO:0000256" key="4">
    <source>
        <dbReference type="ARBA" id="ARBA00022448"/>
    </source>
</evidence>
<dbReference type="UniPathway" id="UPA00296"/>
<comment type="pathway">
    <text evidence="2">Steroid metabolism; cholesterol metabolism.</text>
</comment>
<dbReference type="PROSITE" id="PS50848">
    <property type="entry name" value="START"/>
    <property type="match status" value="1"/>
</dbReference>
<keyword evidence="7" id="KW-0496">Mitochondrion</keyword>
<name>A0A3N0XP13_ANAGA</name>
<comment type="subcellular location">
    <subcellularLocation>
        <location evidence="1">Mitochondrion</location>
    </subcellularLocation>
</comment>
<dbReference type="GO" id="GO:0032367">
    <property type="term" value="P:intracellular cholesterol transport"/>
    <property type="evidence" value="ECO:0007669"/>
    <property type="project" value="TreeGrafter"/>
</dbReference>
<proteinExistence type="predicted"/>
<dbReference type="GO" id="GO:0006694">
    <property type="term" value="P:steroid biosynthetic process"/>
    <property type="evidence" value="ECO:0007669"/>
    <property type="project" value="UniProtKB-KW"/>
</dbReference>
<evidence type="ECO:0000313" key="13">
    <source>
        <dbReference type="Proteomes" id="UP000281406"/>
    </source>
</evidence>
<dbReference type="Proteomes" id="UP000281406">
    <property type="component" value="Unassembled WGS sequence"/>
</dbReference>
<dbReference type="InterPro" id="IPR000799">
    <property type="entry name" value="StAR-like"/>
</dbReference>
<dbReference type="Gene3D" id="3.30.530.20">
    <property type="match status" value="1"/>
</dbReference>
<dbReference type="InterPro" id="IPR023393">
    <property type="entry name" value="START-like_dom_sf"/>
</dbReference>
<evidence type="ECO:0000256" key="10">
    <source>
        <dbReference type="ARBA" id="ARBA00034049"/>
    </source>
</evidence>
<dbReference type="GO" id="GO:0015485">
    <property type="term" value="F:cholesterol binding"/>
    <property type="evidence" value="ECO:0007669"/>
    <property type="project" value="InterPro"/>
</dbReference>
<dbReference type="PANTHER" id="PTHR46489:SF2">
    <property type="entry name" value="START DOMAIN-CONTAINING PROTEIN 1"/>
    <property type="match status" value="1"/>
</dbReference>
<gene>
    <name evidence="12" type="ORF">DPX16_14718</name>
</gene>
<dbReference type="InterPro" id="IPR002913">
    <property type="entry name" value="START_lipid-bd_dom"/>
</dbReference>